<accession>T1BPJ8</accession>
<dbReference type="EMBL" id="AUZY01006183">
    <property type="protein sequence ID" value="EQD55159.1"/>
    <property type="molecule type" value="Genomic_DNA"/>
</dbReference>
<proteinExistence type="predicted"/>
<reference evidence="1" key="2">
    <citation type="journal article" date="2014" name="ISME J.">
        <title>Microbial stratification in low pH oxic and suboxic macroscopic growths along an acid mine drainage.</title>
        <authorList>
            <person name="Mendez-Garcia C."/>
            <person name="Mesa V."/>
            <person name="Sprenger R.R."/>
            <person name="Richter M."/>
            <person name="Diez M.S."/>
            <person name="Solano J."/>
            <person name="Bargiela R."/>
            <person name="Golyshina O.V."/>
            <person name="Manteca A."/>
            <person name="Ramos J.L."/>
            <person name="Gallego J.R."/>
            <person name="Llorente I."/>
            <person name="Martins Dos Santos V.A."/>
            <person name="Jensen O.N."/>
            <person name="Pelaez A.I."/>
            <person name="Sanchez J."/>
            <person name="Ferrer M."/>
        </authorList>
    </citation>
    <scope>NUCLEOTIDE SEQUENCE</scope>
</reference>
<protein>
    <submittedName>
        <fullName evidence="1">ISXoo2 transposase</fullName>
    </submittedName>
</protein>
<sequence length="65" mass="7483">MIDRKVSPDEWVWSYTQRTGNARRPLQKGEKLEPRVAAQLTAIGNNPKLVRSFFKHPSVAYITDL</sequence>
<name>T1BPJ8_9ZZZZ</name>
<dbReference type="AlphaFoldDB" id="T1BPJ8"/>
<comment type="caution">
    <text evidence="1">The sequence shown here is derived from an EMBL/GenBank/DDBJ whole genome shotgun (WGS) entry which is preliminary data.</text>
</comment>
<gene>
    <name evidence="1" type="ORF">B1B_09355</name>
</gene>
<reference evidence="1" key="1">
    <citation type="submission" date="2013-08" db="EMBL/GenBank/DDBJ databases">
        <authorList>
            <person name="Mendez C."/>
            <person name="Richter M."/>
            <person name="Ferrer M."/>
            <person name="Sanchez J."/>
        </authorList>
    </citation>
    <scope>NUCLEOTIDE SEQUENCE</scope>
</reference>
<evidence type="ECO:0000313" key="1">
    <source>
        <dbReference type="EMBL" id="EQD55159.1"/>
    </source>
</evidence>
<organism evidence="1">
    <name type="scientific">mine drainage metagenome</name>
    <dbReference type="NCBI Taxonomy" id="410659"/>
    <lineage>
        <taxon>unclassified sequences</taxon>
        <taxon>metagenomes</taxon>
        <taxon>ecological metagenomes</taxon>
    </lineage>
</organism>